<gene>
    <name evidence="3" type="ORF">VQ7734_00816</name>
</gene>
<protein>
    <recommendedName>
        <fullName evidence="2">GGDEF domain-containing protein</fullName>
    </recommendedName>
</protein>
<keyword evidence="4" id="KW-1185">Reference proteome</keyword>
<dbReference type="OrthoDB" id="5914567at2"/>
<keyword evidence="1" id="KW-0472">Membrane</keyword>
<dbReference type="STRING" id="1117707.VQ7734_00816"/>
<dbReference type="Proteomes" id="UP000184600">
    <property type="component" value="Unassembled WGS sequence"/>
</dbReference>
<sequence>MNKGWNLLCYRLADIAYALSVHRRWFVWLVVLLTGLVTLNYANGNVKSWAELDWVDIAGEGSSVVMVVIWLVLILSIRAPGRTTSYFAAGIIGMIIALSQDLIDEFIRLQSYTIIGSIMEYMFFGLGLTTYAFWQWRKEQQALTSYLLLRQKMNNRNPLVTEGVRLPGVDYLHQALLQQAKAAISQKQPQRWRQTWLLVLDMQQSERFVHELGSDEATRLNIALSELLLISVRPQDLVCHYAAQRYVVMLEATDEIVAARLQQHLQQQLSQFSFCTSAGELAALTWQTKLVPGGEARSPQKAVRQLIDAAMDFPHESGGSMPQYRWQHDQ</sequence>
<keyword evidence="1" id="KW-0812">Transmembrane</keyword>
<dbReference type="Pfam" id="PF00990">
    <property type="entry name" value="GGDEF"/>
    <property type="match status" value="1"/>
</dbReference>
<proteinExistence type="predicted"/>
<feature type="transmembrane region" description="Helical" evidence="1">
    <location>
        <begin position="84"/>
        <end position="103"/>
    </location>
</feature>
<name>A0A1M7YR64_9VIBR</name>
<feature type="transmembrane region" description="Helical" evidence="1">
    <location>
        <begin position="54"/>
        <end position="77"/>
    </location>
</feature>
<evidence type="ECO:0000313" key="3">
    <source>
        <dbReference type="EMBL" id="SHO55097.1"/>
    </source>
</evidence>
<dbReference type="Gene3D" id="3.30.70.270">
    <property type="match status" value="1"/>
</dbReference>
<dbReference type="InterPro" id="IPR000160">
    <property type="entry name" value="GGDEF_dom"/>
</dbReference>
<dbReference type="RefSeq" id="WP_073579994.1">
    <property type="nucleotide sequence ID" value="NZ_AP024897.1"/>
</dbReference>
<dbReference type="EMBL" id="FRFG01000011">
    <property type="protein sequence ID" value="SHO55097.1"/>
    <property type="molecule type" value="Genomic_DNA"/>
</dbReference>
<accession>A0A1M7YR64</accession>
<organism evidence="3 4">
    <name type="scientific">Vibrio quintilis</name>
    <dbReference type="NCBI Taxonomy" id="1117707"/>
    <lineage>
        <taxon>Bacteria</taxon>
        <taxon>Pseudomonadati</taxon>
        <taxon>Pseudomonadota</taxon>
        <taxon>Gammaproteobacteria</taxon>
        <taxon>Vibrionales</taxon>
        <taxon>Vibrionaceae</taxon>
        <taxon>Vibrio</taxon>
    </lineage>
</organism>
<feature type="transmembrane region" description="Helical" evidence="1">
    <location>
        <begin position="25"/>
        <end position="42"/>
    </location>
</feature>
<evidence type="ECO:0000256" key="1">
    <source>
        <dbReference type="SAM" id="Phobius"/>
    </source>
</evidence>
<reference evidence="4" key="1">
    <citation type="submission" date="2016-12" db="EMBL/GenBank/DDBJ databases">
        <authorList>
            <person name="Rodrigo-Torres L."/>
            <person name="Arahal R.D."/>
            <person name="Lucena T."/>
        </authorList>
    </citation>
    <scope>NUCLEOTIDE SEQUENCE [LARGE SCALE GENOMIC DNA]</scope>
</reference>
<keyword evidence="1" id="KW-1133">Transmembrane helix</keyword>
<dbReference type="AlphaFoldDB" id="A0A1M7YR64"/>
<feature type="transmembrane region" description="Helical" evidence="1">
    <location>
        <begin position="109"/>
        <end position="134"/>
    </location>
</feature>
<dbReference type="InterPro" id="IPR029787">
    <property type="entry name" value="Nucleotide_cyclase"/>
</dbReference>
<feature type="domain" description="GGDEF" evidence="2">
    <location>
        <begin position="175"/>
        <end position="280"/>
    </location>
</feature>
<dbReference type="SUPFAM" id="SSF55073">
    <property type="entry name" value="Nucleotide cyclase"/>
    <property type="match status" value="1"/>
</dbReference>
<dbReference type="InterPro" id="IPR043128">
    <property type="entry name" value="Rev_trsase/Diguanyl_cyclase"/>
</dbReference>
<evidence type="ECO:0000313" key="4">
    <source>
        <dbReference type="Proteomes" id="UP000184600"/>
    </source>
</evidence>
<evidence type="ECO:0000259" key="2">
    <source>
        <dbReference type="Pfam" id="PF00990"/>
    </source>
</evidence>